<dbReference type="GO" id="GO:0032259">
    <property type="term" value="P:methylation"/>
    <property type="evidence" value="ECO:0007669"/>
    <property type="project" value="UniProtKB-KW"/>
</dbReference>
<reference evidence="3" key="1">
    <citation type="submission" date="2017-09" db="EMBL/GenBank/DDBJ databases">
        <authorList>
            <person name="Varghese N."/>
            <person name="Submissions S."/>
        </authorList>
    </citation>
    <scope>NUCLEOTIDE SEQUENCE [LARGE SCALE GENOMIC DNA]</scope>
    <source>
        <strain evidence="3">CGMCC 4.6857</strain>
    </source>
</reference>
<feature type="domain" description="Methyltransferase type 11" evidence="1">
    <location>
        <begin position="51"/>
        <end position="143"/>
    </location>
</feature>
<dbReference type="InterPro" id="IPR013216">
    <property type="entry name" value="Methyltransf_11"/>
</dbReference>
<dbReference type="Gene3D" id="3.40.50.150">
    <property type="entry name" value="Vaccinia Virus protein VP39"/>
    <property type="match status" value="1"/>
</dbReference>
<dbReference type="GO" id="GO:0008757">
    <property type="term" value="F:S-adenosylmethionine-dependent methyltransferase activity"/>
    <property type="evidence" value="ECO:0007669"/>
    <property type="project" value="InterPro"/>
</dbReference>
<evidence type="ECO:0000313" key="2">
    <source>
        <dbReference type="EMBL" id="SNY54596.1"/>
    </source>
</evidence>
<evidence type="ECO:0000259" key="1">
    <source>
        <dbReference type="Pfam" id="PF08241"/>
    </source>
</evidence>
<dbReference type="InterPro" id="IPR050508">
    <property type="entry name" value="Methyltransf_Superfamily"/>
</dbReference>
<dbReference type="SUPFAM" id="SSF53335">
    <property type="entry name" value="S-adenosyl-L-methionine-dependent methyltransferases"/>
    <property type="match status" value="1"/>
</dbReference>
<gene>
    <name evidence="2" type="ORF">SAMN05421748_115110</name>
</gene>
<dbReference type="PANTHER" id="PTHR42912">
    <property type="entry name" value="METHYLTRANSFERASE"/>
    <property type="match status" value="1"/>
</dbReference>
<accession>A0A285J5G2</accession>
<sequence length="244" mass="26440">MTTQDRINDYWTGRAPAYDAYQQRPSRLAADNAAWMSIWAGALPFTEGDVLDVGTGSGHVALTVAALGHRVTGIDLSEGMLAEARRHRSPHPPSFRRGDAVAPDFAPGSFDAVVGRYVMWTLRSPVTAVQNWMRLLRPGGVVAVVDSTWFPEGLDNASESFTGFYDAEVRAELPLAAATSIDQTAAVLREAGLTAVTVTPLTTIYELDQQYGVAPGHEVRTQYLITGRLRSGPSSEPSPWPRRG</sequence>
<dbReference type="AlphaFoldDB" id="A0A285J5G2"/>
<proteinExistence type="predicted"/>
<keyword evidence="2" id="KW-0808">Transferase</keyword>
<keyword evidence="3" id="KW-1185">Reference proteome</keyword>
<name>A0A285J5G2_9ACTN</name>
<dbReference type="RefSeq" id="WP_097323488.1">
    <property type="nucleotide sequence ID" value="NZ_OBDY01000015.1"/>
</dbReference>
<dbReference type="InterPro" id="IPR029063">
    <property type="entry name" value="SAM-dependent_MTases_sf"/>
</dbReference>
<evidence type="ECO:0000313" key="3">
    <source>
        <dbReference type="Proteomes" id="UP000219612"/>
    </source>
</evidence>
<dbReference type="Proteomes" id="UP000219612">
    <property type="component" value="Unassembled WGS sequence"/>
</dbReference>
<protein>
    <submittedName>
        <fullName evidence="2">Methyltransferase domain-containing protein</fullName>
    </submittedName>
</protein>
<organism evidence="2 3">
    <name type="scientific">Paractinoplanes atraurantiacus</name>
    <dbReference type="NCBI Taxonomy" id="1036182"/>
    <lineage>
        <taxon>Bacteria</taxon>
        <taxon>Bacillati</taxon>
        <taxon>Actinomycetota</taxon>
        <taxon>Actinomycetes</taxon>
        <taxon>Micromonosporales</taxon>
        <taxon>Micromonosporaceae</taxon>
        <taxon>Paractinoplanes</taxon>
    </lineage>
</organism>
<dbReference type="EMBL" id="OBDY01000015">
    <property type="protein sequence ID" value="SNY54596.1"/>
    <property type="molecule type" value="Genomic_DNA"/>
</dbReference>
<dbReference type="PANTHER" id="PTHR42912:SF80">
    <property type="entry name" value="METHYLTRANSFERASE DOMAIN-CONTAINING PROTEIN"/>
    <property type="match status" value="1"/>
</dbReference>
<keyword evidence="2" id="KW-0489">Methyltransferase</keyword>
<dbReference type="CDD" id="cd02440">
    <property type="entry name" value="AdoMet_MTases"/>
    <property type="match status" value="1"/>
</dbReference>
<dbReference type="Pfam" id="PF08241">
    <property type="entry name" value="Methyltransf_11"/>
    <property type="match status" value="1"/>
</dbReference>